<dbReference type="Proteomes" id="UP001162060">
    <property type="component" value="Unassembled WGS sequence"/>
</dbReference>
<name>A0AAV1VCW1_9STRA</name>
<protein>
    <submittedName>
        <fullName evidence="1">Uncharacterized protein</fullName>
    </submittedName>
</protein>
<reference evidence="1" key="1">
    <citation type="submission" date="2024-01" db="EMBL/GenBank/DDBJ databases">
        <authorList>
            <person name="Webb A."/>
        </authorList>
    </citation>
    <scope>NUCLEOTIDE SEQUENCE</scope>
    <source>
        <strain evidence="1">Pm1</strain>
    </source>
</reference>
<organism evidence="1 2">
    <name type="scientific">Peronospora matthiolae</name>
    <dbReference type="NCBI Taxonomy" id="2874970"/>
    <lineage>
        <taxon>Eukaryota</taxon>
        <taxon>Sar</taxon>
        <taxon>Stramenopiles</taxon>
        <taxon>Oomycota</taxon>
        <taxon>Peronosporomycetes</taxon>
        <taxon>Peronosporales</taxon>
        <taxon>Peronosporaceae</taxon>
        <taxon>Peronospora</taxon>
    </lineage>
</organism>
<evidence type="ECO:0000313" key="1">
    <source>
        <dbReference type="EMBL" id="CAK7943397.1"/>
    </source>
</evidence>
<dbReference type="EMBL" id="CAKLBY020000302">
    <property type="protein sequence ID" value="CAK7943397.1"/>
    <property type="molecule type" value="Genomic_DNA"/>
</dbReference>
<sequence>MRMSKEAATKTLFIALNIQQTATASNMLTRCLVFFAFVVANDIVLEVAAFDLSSVDRLNLTSSGDVSVPDAVRTKPLHDDDDEEERGIDISLLLKHAVDWISGPFKQHLPADKLPGLMKSAGPEDFKIWARNYKLLHGRGFQKDDAKALEQLMQVKKHEDLVKLFFWLGTQKQGGLYRAERFQKMLFEKTKGSMSALIAKGWLKDKMHPDDVYKTVWQWDGGRELWLRYTDLYRKLEGAEPISVETILRLLKERYLHDKAVYNGYYFQQVMKDHKDLEQLAGEMQQLHFKHLIEKDRMRPYKFAYNFETYKSVPAHYKSITSAEFLAFKAFTLQYASTKGEKMRRAAEKLFTKIDAKNNIKKHLKSDAAELDQFIKNLERSDFVLTVK</sequence>
<comment type="caution">
    <text evidence="1">The sequence shown here is derived from an EMBL/GenBank/DDBJ whole genome shotgun (WGS) entry which is preliminary data.</text>
</comment>
<dbReference type="AlphaFoldDB" id="A0AAV1VCW1"/>
<proteinExistence type="predicted"/>
<gene>
    <name evidence="1" type="ORF">PM001_LOCUS28547</name>
</gene>
<accession>A0AAV1VCW1</accession>
<evidence type="ECO:0000313" key="2">
    <source>
        <dbReference type="Proteomes" id="UP001162060"/>
    </source>
</evidence>